<proteinExistence type="predicted"/>
<feature type="domain" description="Fumarylacetoacetase-like C-terminal" evidence="2">
    <location>
        <begin position="46"/>
        <end position="242"/>
    </location>
</feature>
<dbReference type="Pfam" id="PF01557">
    <property type="entry name" value="FAA_hydrolase"/>
    <property type="match status" value="1"/>
</dbReference>
<dbReference type="SUPFAM" id="SSF56529">
    <property type="entry name" value="FAH"/>
    <property type="match status" value="1"/>
</dbReference>
<dbReference type="Proteomes" id="UP000323505">
    <property type="component" value="Unassembled WGS sequence"/>
</dbReference>
<dbReference type="PANTHER" id="PTHR11820:SF114">
    <property type="entry name" value="4-HYDROXYPHENYLACETATE CATABOLISM PROTEIN"/>
    <property type="match status" value="1"/>
</dbReference>
<dbReference type="Gene3D" id="3.90.850.10">
    <property type="entry name" value="Fumarylacetoacetase-like, C-terminal domain"/>
    <property type="match status" value="1"/>
</dbReference>
<comment type="caution">
    <text evidence="3">The sequence shown here is derived from an EMBL/GenBank/DDBJ whole genome shotgun (WGS) entry which is preliminary data.</text>
</comment>
<evidence type="ECO:0000259" key="2">
    <source>
        <dbReference type="Pfam" id="PF01557"/>
    </source>
</evidence>
<name>A0A5D3FW77_9ACTN</name>
<dbReference type="InterPro" id="IPR036663">
    <property type="entry name" value="Fumarylacetoacetase_C_sf"/>
</dbReference>
<dbReference type="GO" id="GO:0016787">
    <property type="term" value="F:hydrolase activity"/>
    <property type="evidence" value="ECO:0007669"/>
    <property type="project" value="UniProtKB-KW"/>
</dbReference>
<dbReference type="PANTHER" id="PTHR11820">
    <property type="entry name" value="ACYLPYRUVASE"/>
    <property type="match status" value="1"/>
</dbReference>
<dbReference type="EMBL" id="VSRQ01000001">
    <property type="protein sequence ID" value="TYK52312.1"/>
    <property type="molecule type" value="Genomic_DNA"/>
</dbReference>
<dbReference type="GO" id="GO:0046872">
    <property type="term" value="F:metal ion binding"/>
    <property type="evidence" value="ECO:0007669"/>
    <property type="project" value="UniProtKB-KW"/>
</dbReference>
<accession>A0A5D3FW77</accession>
<organism evidence="3 4">
    <name type="scientific">Actinomadura decatromicini</name>
    <dbReference type="NCBI Taxonomy" id="2604572"/>
    <lineage>
        <taxon>Bacteria</taxon>
        <taxon>Bacillati</taxon>
        <taxon>Actinomycetota</taxon>
        <taxon>Actinomycetes</taxon>
        <taxon>Streptosporangiales</taxon>
        <taxon>Thermomonosporaceae</taxon>
        <taxon>Actinomadura</taxon>
    </lineage>
</organism>
<evidence type="ECO:0000313" key="4">
    <source>
        <dbReference type="Proteomes" id="UP000323505"/>
    </source>
</evidence>
<dbReference type="InterPro" id="IPR011234">
    <property type="entry name" value="Fumarylacetoacetase-like_C"/>
</dbReference>
<keyword evidence="1" id="KW-0479">Metal-binding</keyword>
<evidence type="ECO:0000256" key="1">
    <source>
        <dbReference type="ARBA" id="ARBA00022723"/>
    </source>
</evidence>
<protein>
    <submittedName>
        <fullName evidence="3">FAA hydrolase family protein</fullName>
    </submittedName>
</protein>
<gene>
    <name evidence="3" type="ORF">FXF68_00465</name>
</gene>
<reference evidence="3 4" key="1">
    <citation type="submission" date="2019-08" db="EMBL/GenBank/DDBJ databases">
        <title>Actinomadura sp. nov. CYP1-5 isolated from mountain soil.</title>
        <authorList>
            <person name="Songsumanus A."/>
            <person name="Kuncharoen N."/>
            <person name="Kudo T."/>
            <person name="Yuki M."/>
            <person name="Igarashi Y."/>
            <person name="Tanasupawat S."/>
        </authorList>
    </citation>
    <scope>NUCLEOTIDE SEQUENCE [LARGE SCALE GENOMIC DNA]</scope>
    <source>
        <strain evidence="3 4">CYP1-5</strain>
    </source>
</reference>
<keyword evidence="4" id="KW-1185">Reference proteome</keyword>
<dbReference type="RefSeq" id="WP_148756840.1">
    <property type="nucleotide sequence ID" value="NZ_VSRQ01000001.1"/>
</dbReference>
<sequence length="282" mass="30823">MTEYRRILLDGAATVVVRDGDELVSGDGRRVGLDDAVHLPPCEPSKVVAVHLNHRSRVEEFQTKLPSAPTYFHKPISALNSHGGAVVRPERCKYLNYEGEIAIVIGRTARNVSPKEAGDYIAGYTVANDYGLHDFRDTDAGSMLRVKGADTLCPLGPGLVTDWDFHGKYLRTYVNGELVQDGSTDEMEWDMHYLVADIARTITLYPGDVLLSGTPANSRPVQPGDVVEVEAEGLGRLRNHIVAGPVPVRDDCGAQPTESEEVMSTVLGGDWEFRGIRPPRSS</sequence>
<dbReference type="AlphaFoldDB" id="A0A5D3FW77"/>
<keyword evidence="3" id="KW-0378">Hydrolase</keyword>
<evidence type="ECO:0000313" key="3">
    <source>
        <dbReference type="EMBL" id="TYK52312.1"/>
    </source>
</evidence>